<dbReference type="Gene3D" id="3.30.200.20">
    <property type="entry name" value="Phosphorylase Kinase, domain 1"/>
    <property type="match status" value="1"/>
</dbReference>
<dbReference type="InterPro" id="IPR036426">
    <property type="entry name" value="Bulb-type_lectin_dom_sf"/>
</dbReference>
<dbReference type="FunFam" id="2.90.10.10:FF:000001">
    <property type="entry name" value="G-type lectin S-receptor-like serine/threonine-protein kinase"/>
    <property type="match status" value="1"/>
</dbReference>
<evidence type="ECO:0000256" key="6">
    <source>
        <dbReference type="ARBA" id="ARBA00022553"/>
    </source>
</evidence>
<dbReference type="Gene3D" id="1.10.510.10">
    <property type="entry name" value="Transferase(Phosphotransferase) domain 1"/>
    <property type="match status" value="1"/>
</dbReference>
<evidence type="ECO:0000259" key="25">
    <source>
        <dbReference type="PROSITE" id="PS50948"/>
    </source>
</evidence>
<name>A0AAN9K7Y8_CANGL</name>
<dbReference type="PANTHER" id="PTHR32444:SF234">
    <property type="entry name" value="RECEPTOR-LIKE SERINE_THREONINE-PROTEIN KINASE"/>
    <property type="match status" value="1"/>
</dbReference>
<evidence type="ECO:0000256" key="7">
    <source>
        <dbReference type="ARBA" id="ARBA00022679"/>
    </source>
</evidence>
<evidence type="ECO:0000259" key="24">
    <source>
        <dbReference type="PROSITE" id="PS50927"/>
    </source>
</evidence>
<dbReference type="GO" id="GO:0005524">
    <property type="term" value="F:ATP binding"/>
    <property type="evidence" value="ECO:0007669"/>
    <property type="project" value="UniProtKB-KW"/>
</dbReference>
<keyword evidence="6" id="KW-0597">Phosphoprotein</keyword>
<evidence type="ECO:0000256" key="19">
    <source>
        <dbReference type="ARBA" id="ARBA00048679"/>
    </source>
</evidence>
<keyword evidence="4" id="KW-1003">Cell membrane</keyword>
<keyword evidence="7 20" id="KW-0808">Transferase</keyword>
<evidence type="ECO:0000313" key="26">
    <source>
        <dbReference type="EMBL" id="KAK7312925.1"/>
    </source>
</evidence>
<dbReference type="InterPro" id="IPR000858">
    <property type="entry name" value="S_locus_glycoprot_dom"/>
</dbReference>
<organism evidence="26 27">
    <name type="scientific">Canavalia gladiata</name>
    <name type="common">Sword bean</name>
    <name type="synonym">Dolichos gladiatus</name>
    <dbReference type="NCBI Taxonomy" id="3824"/>
    <lineage>
        <taxon>Eukaryota</taxon>
        <taxon>Viridiplantae</taxon>
        <taxon>Streptophyta</taxon>
        <taxon>Embryophyta</taxon>
        <taxon>Tracheophyta</taxon>
        <taxon>Spermatophyta</taxon>
        <taxon>Magnoliopsida</taxon>
        <taxon>eudicotyledons</taxon>
        <taxon>Gunneridae</taxon>
        <taxon>Pentapetalae</taxon>
        <taxon>rosids</taxon>
        <taxon>fabids</taxon>
        <taxon>Fabales</taxon>
        <taxon>Fabaceae</taxon>
        <taxon>Papilionoideae</taxon>
        <taxon>50 kb inversion clade</taxon>
        <taxon>NPAAA clade</taxon>
        <taxon>indigoferoid/millettioid clade</taxon>
        <taxon>Phaseoleae</taxon>
        <taxon>Canavalia</taxon>
    </lineage>
</organism>
<dbReference type="PROSITE" id="PS50011">
    <property type="entry name" value="PROTEIN_KINASE_DOM"/>
    <property type="match status" value="1"/>
</dbReference>
<evidence type="ECO:0000256" key="1">
    <source>
        <dbReference type="ARBA" id="ARBA00004251"/>
    </source>
</evidence>
<keyword evidence="13 22" id="KW-1133">Transmembrane helix</keyword>
<protein>
    <recommendedName>
        <fullName evidence="20">Receptor-like serine/threonine-protein kinase</fullName>
        <ecNumber evidence="20">2.7.11.1</ecNumber>
    </recommendedName>
</protein>
<evidence type="ECO:0000256" key="15">
    <source>
        <dbReference type="ARBA" id="ARBA00023157"/>
    </source>
</evidence>
<dbReference type="InterPro" id="IPR001245">
    <property type="entry name" value="Ser-Thr/Tyr_kinase_cat_dom"/>
</dbReference>
<keyword evidence="15" id="KW-1015">Disulfide bond</keyword>
<dbReference type="Pfam" id="PF08276">
    <property type="entry name" value="PAN_2"/>
    <property type="match status" value="1"/>
</dbReference>
<dbReference type="FunFam" id="1.10.510.10:FF:000240">
    <property type="entry name" value="Lectin-domain containing receptor kinase A4.3"/>
    <property type="match status" value="1"/>
</dbReference>
<dbReference type="FunFam" id="3.50.4.10:FF:000002">
    <property type="entry name" value="G-type lectin S-receptor-like serine/threonine-protein kinase"/>
    <property type="match status" value="1"/>
</dbReference>
<keyword evidence="5 20" id="KW-0723">Serine/threonine-protein kinase</keyword>
<dbReference type="Gene3D" id="2.90.10.10">
    <property type="entry name" value="Bulb-type lectin domain"/>
    <property type="match status" value="1"/>
</dbReference>
<dbReference type="GO" id="GO:0048544">
    <property type="term" value="P:recognition of pollen"/>
    <property type="evidence" value="ECO:0007669"/>
    <property type="project" value="InterPro"/>
</dbReference>
<dbReference type="CDD" id="cd01098">
    <property type="entry name" value="PAN_AP_plant"/>
    <property type="match status" value="1"/>
</dbReference>
<evidence type="ECO:0000256" key="14">
    <source>
        <dbReference type="ARBA" id="ARBA00023136"/>
    </source>
</evidence>
<dbReference type="InterPro" id="IPR011009">
    <property type="entry name" value="Kinase-like_dom_sf"/>
</dbReference>
<sequence length="830" mass="93485">MCGNRNIHMEDTHDQAWKIEDELLPTHRGTPFCRWTSPRDSQSASKFEFHCCFEIVSLHLQLPIKFEFHRIEIVSVSLPSTLLLSRFDLNLKISIAADSIGVSQSISDGKTLVSQGGMFVLGFFSPSNNSNKRYLGIWFKNIPVQTVVWVANREIPINGSSGMLTVNSTGNLVLSQNDTVVWNTTSRKQAQNPVVELLNSGNLVVRNEGEANPEDYLWQSFDYPSNTVLQEMKLGRNLQLGLDWTCTSWKSLDDPSPGDLSWGIALHHYPEFYMMKGTEKFFRTGPWNGQYFSGIPGLQPNPIFDFKYVENKDEVFYTYTLKNKSVISINVLNQTSTKLYRYVWVEGDQNWRTLNSLPTDYCDTYGLCGVNSNCIITQVQVCQCLKGFSPKSPQAWDSSDWTQGCVRNKPLSCKDKLTDGFIKYEGIKVPDTTHTWLDENVSLEECREKCLNNCSCMAYANSDIRGAGSGCAMWFGDLIDVRQFDRGGQDLYIRMPASELESNKEPENRHKKNTTTIVATTVAAVCGVLLLSIYFFYRIRRKNAEHNNERHVGDLDIPLFDLPTITTATNGFSIKNKIGEGGFGPVYKGMLRDGQEIAVKALSSSSGQGLTEFINEVKLIAKLQHRNLVKLLGCCIHGQEKMLVYEYMPNSSLDSFIFDDTKSKLLEWPQRFHIINGIARGLMYLHQDSRLRIIHRDLKASNVLLDDNLNPKISDFGMARTFGGNQTEGNTNRVVGTYGYMAPEYAADGLFSVKSDVFSFGILVLEVICGKKNRGFYHADDSLNLIGHMELMEPKEPGFVSRNISADADSRSNQDTNSANQVTISLIEAR</sequence>
<keyword evidence="11 20" id="KW-0418">Kinase</keyword>
<dbReference type="FunFam" id="3.30.200.20:FF:000195">
    <property type="entry name" value="G-type lectin S-receptor-like serine/threonine-protein kinase"/>
    <property type="match status" value="1"/>
</dbReference>
<comment type="similarity">
    <text evidence="3">In the C-terminal section; belongs to the protein kinase superfamily. Ser/Thr protein kinase family.</text>
</comment>
<comment type="caution">
    <text evidence="26">The sequence shown here is derived from an EMBL/GenBank/DDBJ whole genome shotgun (WGS) entry which is preliminary data.</text>
</comment>
<evidence type="ECO:0000256" key="22">
    <source>
        <dbReference type="SAM" id="Phobius"/>
    </source>
</evidence>
<evidence type="ECO:0000256" key="12">
    <source>
        <dbReference type="ARBA" id="ARBA00022840"/>
    </source>
</evidence>
<keyword evidence="9" id="KW-0732">Signal</keyword>
<dbReference type="SMART" id="SM00108">
    <property type="entry name" value="B_lectin"/>
    <property type="match status" value="1"/>
</dbReference>
<evidence type="ECO:0000256" key="18">
    <source>
        <dbReference type="ARBA" id="ARBA00047899"/>
    </source>
</evidence>
<dbReference type="Pfam" id="PF01453">
    <property type="entry name" value="B_lectin"/>
    <property type="match status" value="1"/>
</dbReference>
<keyword evidence="10 20" id="KW-0547">Nucleotide-binding</keyword>
<evidence type="ECO:0000256" key="9">
    <source>
        <dbReference type="ARBA" id="ARBA00022729"/>
    </source>
</evidence>
<dbReference type="PROSITE" id="PS50927">
    <property type="entry name" value="BULB_LECTIN"/>
    <property type="match status" value="1"/>
</dbReference>
<dbReference type="Gene3D" id="3.50.4.10">
    <property type="entry name" value="Hepatocyte Growth Factor"/>
    <property type="match status" value="1"/>
</dbReference>
<evidence type="ECO:0000256" key="20">
    <source>
        <dbReference type="PIRNR" id="PIRNR000641"/>
    </source>
</evidence>
<comment type="subcellular location">
    <subcellularLocation>
        <location evidence="1">Cell membrane</location>
        <topology evidence="1">Single-pass type I membrane protein</topology>
    </subcellularLocation>
</comment>
<keyword evidence="8 22" id="KW-0812">Transmembrane</keyword>
<dbReference type="GO" id="GO:0004674">
    <property type="term" value="F:protein serine/threonine kinase activity"/>
    <property type="evidence" value="ECO:0007669"/>
    <property type="project" value="UniProtKB-KW"/>
</dbReference>
<evidence type="ECO:0000256" key="4">
    <source>
        <dbReference type="ARBA" id="ARBA00022475"/>
    </source>
</evidence>
<comment type="similarity">
    <text evidence="20">Belongs to the protein kinase superfamily. Ser/Thr protein kinase family.</text>
</comment>
<dbReference type="AlphaFoldDB" id="A0AAN9K7Y8"/>
<evidence type="ECO:0000256" key="2">
    <source>
        <dbReference type="ARBA" id="ARBA00008536"/>
    </source>
</evidence>
<dbReference type="InterPro" id="IPR003609">
    <property type="entry name" value="Pan_app"/>
</dbReference>
<dbReference type="EC" id="2.7.11.1" evidence="20"/>
<proteinExistence type="inferred from homology"/>
<evidence type="ECO:0000256" key="11">
    <source>
        <dbReference type="ARBA" id="ARBA00022777"/>
    </source>
</evidence>
<dbReference type="InterPro" id="IPR001480">
    <property type="entry name" value="Bulb-type_lectin_dom"/>
</dbReference>
<dbReference type="GO" id="GO:0002229">
    <property type="term" value="P:defense response to oomycetes"/>
    <property type="evidence" value="ECO:0007669"/>
    <property type="project" value="UniProtKB-ARBA"/>
</dbReference>
<dbReference type="Pfam" id="PF07714">
    <property type="entry name" value="PK_Tyr_Ser-Thr"/>
    <property type="match status" value="1"/>
</dbReference>
<dbReference type="GO" id="GO:0005886">
    <property type="term" value="C:plasma membrane"/>
    <property type="evidence" value="ECO:0007669"/>
    <property type="project" value="UniProtKB-SubCell"/>
</dbReference>
<dbReference type="EMBL" id="JAYMYQ010000009">
    <property type="protein sequence ID" value="KAK7312925.1"/>
    <property type="molecule type" value="Genomic_DNA"/>
</dbReference>
<dbReference type="SMART" id="SM00220">
    <property type="entry name" value="S_TKc"/>
    <property type="match status" value="1"/>
</dbReference>
<dbReference type="PIRSF" id="PIRSF000641">
    <property type="entry name" value="SRK"/>
    <property type="match status" value="1"/>
</dbReference>
<keyword evidence="12 20" id="KW-0067">ATP-binding</keyword>
<feature type="domain" description="Apple" evidence="25">
    <location>
        <begin position="413"/>
        <end position="496"/>
    </location>
</feature>
<dbReference type="InterPro" id="IPR021820">
    <property type="entry name" value="S-locus_recpt_kinase_C"/>
</dbReference>
<comment type="similarity">
    <text evidence="2">In the N-terminal section; belongs to the leguminous lectin family.</text>
</comment>
<evidence type="ECO:0000256" key="16">
    <source>
        <dbReference type="ARBA" id="ARBA00023170"/>
    </source>
</evidence>
<dbReference type="SMART" id="SM00473">
    <property type="entry name" value="PAN_AP"/>
    <property type="match status" value="1"/>
</dbReference>
<dbReference type="InterPro" id="IPR024171">
    <property type="entry name" value="SRK-like_kinase"/>
</dbReference>
<feature type="domain" description="Bulb-type lectin" evidence="24">
    <location>
        <begin position="97"/>
        <end position="218"/>
    </location>
</feature>
<evidence type="ECO:0000256" key="10">
    <source>
        <dbReference type="ARBA" id="ARBA00022741"/>
    </source>
</evidence>
<evidence type="ECO:0000256" key="21">
    <source>
        <dbReference type="SAM" id="MobiDB-lite"/>
    </source>
</evidence>
<dbReference type="Proteomes" id="UP001367508">
    <property type="component" value="Unassembled WGS sequence"/>
</dbReference>
<keyword evidence="16" id="KW-0675">Receptor</keyword>
<evidence type="ECO:0000256" key="8">
    <source>
        <dbReference type="ARBA" id="ARBA00022692"/>
    </source>
</evidence>
<evidence type="ECO:0000256" key="3">
    <source>
        <dbReference type="ARBA" id="ARBA00010217"/>
    </source>
</evidence>
<accession>A0AAN9K7Y8</accession>
<dbReference type="PROSITE" id="PS00108">
    <property type="entry name" value="PROTEIN_KINASE_ST"/>
    <property type="match status" value="1"/>
</dbReference>
<dbReference type="SUPFAM" id="SSF51110">
    <property type="entry name" value="alpha-D-mannose-specific plant lectins"/>
    <property type="match status" value="1"/>
</dbReference>
<dbReference type="Pfam" id="PF11883">
    <property type="entry name" value="DUF3403"/>
    <property type="match status" value="1"/>
</dbReference>
<feature type="transmembrane region" description="Helical" evidence="22">
    <location>
        <begin position="517"/>
        <end position="537"/>
    </location>
</feature>
<comment type="catalytic activity">
    <reaction evidence="18 20">
        <text>L-threonyl-[protein] + ATP = O-phospho-L-threonyl-[protein] + ADP + H(+)</text>
        <dbReference type="Rhea" id="RHEA:46608"/>
        <dbReference type="Rhea" id="RHEA-COMP:11060"/>
        <dbReference type="Rhea" id="RHEA-COMP:11605"/>
        <dbReference type="ChEBI" id="CHEBI:15378"/>
        <dbReference type="ChEBI" id="CHEBI:30013"/>
        <dbReference type="ChEBI" id="CHEBI:30616"/>
        <dbReference type="ChEBI" id="CHEBI:61977"/>
        <dbReference type="ChEBI" id="CHEBI:456216"/>
        <dbReference type="EC" id="2.7.11.1"/>
    </reaction>
</comment>
<dbReference type="Pfam" id="PF00954">
    <property type="entry name" value="S_locus_glycop"/>
    <property type="match status" value="1"/>
</dbReference>
<reference evidence="26 27" key="1">
    <citation type="submission" date="2024-01" db="EMBL/GenBank/DDBJ databases">
        <title>The genomes of 5 underutilized Papilionoideae crops provide insights into root nodulation and disease resistanc.</title>
        <authorList>
            <person name="Jiang F."/>
        </authorList>
    </citation>
    <scope>NUCLEOTIDE SEQUENCE [LARGE SCALE GENOMIC DNA]</scope>
    <source>
        <strain evidence="26">LVBAO_FW01</strain>
        <tissue evidence="26">Leaves</tissue>
    </source>
</reference>
<evidence type="ECO:0000313" key="27">
    <source>
        <dbReference type="Proteomes" id="UP001367508"/>
    </source>
</evidence>
<evidence type="ECO:0000259" key="23">
    <source>
        <dbReference type="PROSITE" id="PS50011"/>
    </source>
</evidence>
<dbReference type="SUPFAM" id="SSF56112">
    <property type="entry name" value="Protein kinase-like (PK-like)"/>
    <property type="match status" value="1"/>
</dbReference>
<evidence type="ECO:0000256" key="17">
    <source>
        <dbReference type="ARBA" id="ARBA00023180"/>
    </source>
</evidence>
<evidence type="ECO:0000256" key="13">
    <source>
        <dbReference type="ARBA" id="ARBA00022989"/>
    </source>
</evidence>
<evidence type="ECO:0000256" key="5">
    <source>
        <dbReference type="ARBA" id="ARBA00022527"/>
    </source>
</evidence>
<dbReference type="InterPro" id="IPR008271">
    <property type="entry name" value="Ser/Thr_kinase_AS"/>
</dbReference>
<feature type="region of interest" description="Disordered" evidence="21">
    <location>
        <begin position="800"/>
        <end position="819"/>
    </location>
</feature>
<feature type="domain" description="Protein kinase" evidence="23">
    <location>
        <begin position="572"/>
        <end position="830"/>
    </location>
</feature>
<dbReference type="CDD" id="cd00028">
    <property type="entry name" value="B_lectin"/>
    <property type="match status" value="1"/>
</dbReference>
<dbReference type="InterPro" id="IPR000719">
    <property type="entry name" value="Prot_kinase_dom"/>
</dbReference>
<comment type="catalytic activity">
    <reaction evidence="19 20">
        <text>L-seryl-[protein] + ATP = O-phospho-L-seryl-[protein] + ADP + H(+)</text>
        <dbReference type="Rhea" id="RHEA:17989"/>
        <dbReference type="Rhea" id="RHEA-COMP:9863"/>
        <dbReference type="Rhea" id="RHEA-COMP:11604"/>
        <dbReference type="ChEBI" id="CHEBI:15378"/>
        <dbReference type="ChEBI" id="CHEBI:29999"/>
        <dbReference type="ChEBI" id="CHEBI:30616"/>
        <dbReference type="ChEBI" id="CHEBI:83421"/>
        <dbReference type="ChEBI" id="CHEBI:456216"/>
        <dbReference type="EC" id="2.7.11.1"/>
    </reaction>
</comment>
<dbReference type="PROSITE" id="PS50948">
    <property type="entry name" value="PAN"/>
    <property type="match status" value="1"/>
</dbReference>
<keyword evidence="14 22" id="KW-0472">Membrane</keyword>
<keyword evidence="17" id="KW-0325">Glycoprotein</keyword>
<gene>
    <name evidence="26" type="ORF">VNO77_37180</name>
</gene>
<keyword evidence="27" id="KW-1185">Reference proteome</keyword>
<dbReference type="PANTHER" id="PTHR32444">
    <property type="entry name" value="BULB-TYPE LECTIN DOMAIN-CONTAINING PROTEIN"/>
    <property type="match status" value="1"/>
</dbReference>